<gene>
    <name evidence="10" type="ORF">FFLO_01680</name>
</gene>
<organism evidence="10 11">
    <name type="scientific">Filobasidium floriforme</name>
    <dbReference type="NCBI Taxonomy" id="5210"/>
    <lineage>
        <taxon>Eukaryota</taxon>
        <taxon>Fungi</taxon>
        <taxon>Dikarya</taxon>
        <taxon>Basidiomycota</taxon>
        <taxon>Agaricomycotina</taxon>
        <taxon>Tremellomycetes</taxon>
        <taxon>Filobasidiales</taxon>
        <taxon>Filobasidiaceae</taxon>
        <taxon>Filobasidium</taxon>
    </lineage>
</organism>
<feature type="region of interest" description="Disordered" evidence="9">
    <location>
        <begin position="1"/>
        <end position="174"/>
    </location>
</feature>
<evidence type="ECO:0000256" key="7">
    <source>
        <dbReference type="ARBA" id="ARBA00023242"/>
    </source>
</evidence>
<feature type="compositionally biased region" description="Low complexity" evidence="9">
    <location>
        <begin position="89"/>
        <end position="107"/>
    </location>
</feature>
<keyword evidence="5" id="KW-0811">Translocation</keyword>
<feature type="compositionally biased region" description="Low complexity" evidence="9">
    <location>
        <begin position="38"/>
        <end position="81"/>
    </location>
</feature>
<dbReference type="InterPro" id="IPR024882">
    <property type="entry name" value="NUP58/p45/49"/>
</dbReference>
<dbReference type="GO" id="GO:0051028">
    <property type="term" value="P:mRNA transport"/>
    <property type="evidence" value="ECO:0007669"/>
    <property type="project" value="UniProtKB-KW"/>
</dbReference>
<evidence type="ECO:0000313" key="11">
    <source>
        <dbReference type="Proteomes" id="UP000812966"/>
    </source>
</evidence>
<dbReference type="PANTHER" id="PTHR13437:SF2">
    <property type="entry name" value="NUCLEOPORIN P58_P45"/>
    <property type="match status" value="1"/>
</dbReference>
<sequence>MSLFGAPKPATSGFSFGQAPAAANPPAAPTFGGFGTQPASTSTAPATGSLFGGAQPQQQQQQQPAGGLFGSQAGTTGQQQGSSGGLFGLGQSTSSNNQQQQQQQNGTTSGGLFGGGSSFGGFGANKTASTIGSTFGQQQGGQQQLGQSQLQQSQFSQQQQQQAPQQQQLPPWSSGSGIQLESVFQVDIPGDMLFEDIEKKFPDTAKAILMIEESLQRERNVRESIDVKELGTRLTQDRSEISTLSSGMQVHQHSIKELRRRVDRLAQQAEEINNVWQTCVEVLKTAHEQKVSGGSMVSQHGTFYRDFFAKLAEQMKVQMGQYRRTFEQIERQLVGLSRASNKPTPQAIAQTVSNNQNTIMGLASDMASLEERIKNLSAHYRQAYRSKMNTVVDPFVIARAEAGEPPLGHSGQRGERSLDDNLGELRMG</sequence>
<feature type="compositionally biased region" description="Low complexity" evidence="9">
    <location>
        <begin position="136"/>
        <end position="174"/>
    </location>
</feature>
<dbReference type="GO" id="GO:0008139">
    <property type="term" value="F:nuclear localization sequence binding"/>
    <property type="evidence" value="ECO:0007669"/>
    <property type="project" value="InterPro"/>
</dbReference>
<feature type="compositionally biased region" description="Gly residues" evidence="9">
    <location>
        <begin position="108"/>
        <end position="123"/>
    </location>
</feature>
<reference evidence="10" key="1">
    <citation type="submission" date="2020-04" db="EMBL/GenBank/DDBJ databases">
        <title>Analysis of mating type loci in Filobasidium floriforme.</title>
        <authorList>
            <person name="Nowrousian M."/>
        </authorList>
    </citation>
    <scope>NUCLEOTIDE SEQUENCE</scope>
    <source>
        <strain evidence="10">CBS 6242</strain>
    </source>
</reference>
<dbReference type="Pfam" id="PF15967">
    <property type="entry name" value="Nucleoporin_FG2"/>
    <property type="match status" value="1"/>
</dbReference>
<feature type="coiled-coil region" evidence="8">
    <location>
        <begin position="359"/>
        <end position="386"/>
    </location>
</feature>
<keyword evidence="8" id="KW-0175">Coiled coil</keyword>
<evidence type="ECO:0000256" key="2">
    <source>
        <dbReference type="ARBA" id="ARBA00022448"/>
    </source>
</evidence>
<keyword evidence="2" id="KW-0813">Transport</keyword>
<keyword evidence="11" id="KW-1185">Reference proteome</keyword>
<accession>A0A8K0JPD8</accession>
<feature type="coiled-coil region" evidence="8">
    <location>
        <begin position="248"/>
        <end position="275"/>
    </location>
</feature>
<dbReference type="GO" id="GO:0017056">
    <property type="term" value="F:structural constituent of nuclear pore"/>
    <property type="evidence" value="ECO:0007669"/>
    <property type="project" value="InterPro"/>
</dbReference>
<proteinExistence type="predicted"/>
<protein>
    <recommendedName>
        <fullName evidence="12">Nucleoporin p58/p45</fullName>
    </recommendedName>
</protein>
<keyword evidence="6" id="KW-0906">Nuclear pore complex</keyword>
<feature type="region of interest" description="Disordered" evidence="9">
    <location>
        <begin position="403"/>
        <end position="428"/>
    </location>
</feature>
<evidence type="ECO:0000256" key="6">
    <source>
        <dbReference type="ARBA" id="ARBA00023132"/>
    </source>
</evidence>
<comment type="subcellular location">
    <subcellularLocation>
        <location evidence="1">Nucleus</location>
        <location evidence="1">Nuclear pore complex</location>
    </subcellularLocation>
</comment>
<keyword evidence="4" id="KW-0653">Protein transport</keyword>
<dbReference type="Gene3D" id="6.10.140.1350">
    <property type="match status" value="1"/>
</dbReference>
<dbReference type="AlphaFoldDB" id="A0A8K0JPD8"/>
<dbReference type="OrthoDB" id="2538017at2759"/>
<dbReference type="GO" id="GO:0005643">
    <property type="term" value="C:nuclear pore"/>
    <property type="evidence" value="ECO:0007669"/>
    <property type="project" value="UniProtKB-SubCell"/>
</dbReference>
<comment type="caution">
    <text evidence="10">The sequence shown here is derived from an EMBL/GenBank/DDBJ whole genome shotgun (WGS) entry which is preliminary data.</text>
</comment>
<keyword evidence="7" id="KW-0539">Nucleus</keyword>
<evidence type="ECO:0000256" key="4">
    <source>
        <dbReference type="ARBA" id="ARBA00022927"/>
    </source>
</evidence>
<dbReference type="GO" id="GO:0015031">
    <property type="term" value="P:protein transport"/>
    <property type="evidence" value="ECO:0007669"/>
    <property type="project" value="UniProtKB-KW"/>
</dbReference>
<dbReference type="Proteomes" id="UP000812966">
    <property type="component" value="Unassembled WGS sequence"/>
</dbReference>
<evidence type="ECO:0000256" key="3">
    <source>
        <dbReference type="ARBA" id="ARBA00022816"/>
    </source>
</evidence>
<evidence type="ECO:0000256" key="9">
    <source>
        <dbReference type="SAM" id="MobiDB-lite"/>
    </source>
</evidence>
<evidence type="ECO:0000313" key="10">
    <source>
        <dbReference type="EMBL" id="KAG7562851.1"/>
    </source>
</evidence>
<keyword evidence="3" id="KW-0509">mRNA transport</keyword>
<feature type="compositionally biased region" description="Polar residues" evidence="9">
    <location>
        <begin position="126"/>
        <end position="135"/>
    </location>
</feature>
<evidence type="ECO:0000256" key="5">
    <source>
        <dbReference type="ARBA" id="ARBA00023010"/>
    </source>
</evidence>
<evidence type="ECO:0008006" key="12">
    <source>
        <dbReference type="Google" id="ProtNLM"/>
    </source>
</evidence>
<evidence type="ECO:0000256" key="1">
    <source>
        <dbReference type="ARBA" id="ARBA00004567"/>
    </source>
</evidence>
<dbReference type="EMBL" id="JABELV010000024">
    <property type="protein sequence ID" value="KAG7562851.1"/>
    <property type="molecule type" value="Genomic_DNA"/>
</dbReference>
<name>A0A8K0JPD8_9TREE</name>
<dbReference type="PANTHER" id="PTHR13437">
    <property type="entry name" value="NUCLEOPORIN P58/P45 NUCLEOPORIN-LIKE PROTEIN 1"/>
    <property type="match status" value="1"/>
</dbReference>
<evidence type="ECO:0000256" key="8">
    <source>
        <dbReference type="SAM" id="Coils"/>
    </source>
</evidence>